<name>A0A6C0EH69_9ZZZZ</name>
<proteinExistence type="predicted"/>
<dbReference type="EMBL" id="MN739828">
    <property type="protein sequence ID" value="QHT27730.1"/>
    <property type="molecule type" value="Genomic_DNA"/>
</dbReference>
<dbReference type="AlphaFoldDB" id="A0A6C0EH69"/>
<accession>A0A6C0EH69</accession>
<protein>
    <submittedName>
        <fullName evidence="1">Uncharacterized protein</fullName>
    </submittedName>
</protein>
<evidence type="ECO:0000313" key="1">
    <source>
        <dbReference type="EMBL" id="QHT27730.1"/>
    </source>
</evidence>
<reference evidence="1" key="1">
    <citation type="journal article" date="2020" name="Nature">
        <title>Giant virus diversity and host interactions through global metagenomics.</title>
        <authorList>
            <person name="Schulz F."/>
            <person name="Roux S."/>
            <person name="Paez-Espino D."/>
            <person name="Jungbluth S."/>
            <person name="Walsh D.A."/>
            <person name="Denef V.J."/>
            <person name="McMahon K.D."/>
            <person name="Konstantinidis K.T."/>
            <person name="Eloe-Fadrosh E.A."/>
            <person name="Kyrpides N.C."/>
            <person name="Woyke T."/>
        </authorList>
    </citation>
    <scope>NUCLEOTIDE SEQUENCE</scope>
    <source>
        <strain evidence="1">GVMAG-M-3300023179-33</strain>
    </source>
</reference>
<organism evidence="1">
    <name type="scientific">viral metagenome</name>
    <dbReference type="NCBI Taxonomy" id="1070528"/>
    <lineage>
        <taxon>unclassified sequences</taxon>
        <taxon>metagenomes</taxon>
        <taxon>organismal metagenomes</taxon>
    </lineage>
</organism>
<sequence length="374" mass="41823">MPNNITVYLPSLDFTVDLSGITLVPYIEPVTDTTKWDISIGYDISVSLVKNAFIFGISGEIDVNNNNPIAVSTQVVTDDLIFIVTPDGLTSLKNNISANFSNKLATTYLTSSNYDISINNCNPPAFWLNAGYGGFTSSYNYSTDTSGVTVSEFMAFSISQDQFNTYEAITVWQNLNTFYTQTNSAITNGFIQDLSNVYTTWCQIDPSANYGTNTIFNNYNASKGSNLYVNNTLIPPFVYSLNQDLSTNPIDYIDNPSKIIYEQFLTDISNNITHNRFDDISFNNYYYSTNNTIIPNSNNKTFPNVSYNGTQQRVNGTYGGTAIDASFNFGNFWYYPFIVGDTIVFYMNLVPSSQQTLFTNNNTTRVVKIILKLS</sequence>